<dbReference type="GO" id="GO:0050112">
    <property type="term" value="F:inositol 2-dehydrogenase (NAD+) activity"/>
    <property type="evidence" value="ECO:0007669"/>
    <property type="project" value="UniProtKB-EC"/>
</dbReference>
<dbReference type="AlphaFoldDB" id="A0A4P6JU03"/>
<sequence>MAEKINCAVLGLGRLGWLHAANLAERVAGVNLLAVADVVAERAADFAAQYAVPLHTADIDAVIEHPDVEAVVIVTPTTTHAALIQKAIAARKAIFVEKPITLSLDEARTIDQLVQQANAYCQVGFMRRYDPAYYAAAEKIRRGDIGKPLYFKAVSRDPQCPPEAYIRDSGRLFLDMSIHDFDIARFLMADEVVEVTAMGAVVKNAFLQTYADVDQALTFVRFANGATGDIEGSRNAGYGYDIRAEVVGTEGTIQVGALSQHALHIFNKRGATHDIFPGFIERFASAYVLELEDFIARLQRGDASPVTTDDGYKAVAIALAATRSFDEQRAVKLDYQPV</sequence>
<dbReference type="InterPro" id="IPR036291">
    <property type="entry name" value="NAD(P)-bd_dom_sf"/>
</dbReference>
<dbReference type="KEGG" id="kbs:EPA93_23570"/>
<dbReference type="PANTHER" id="PTHR42840:SF3">
    <property type="entry name" value="BINDING ROSSMANN FOLD OXIDOREDUCTASE, PUTATIVE (AFU_ORTHOLOGUE AFUA_2G10240)-RELATED"/>
    <property type="match status" value="1"/>
</dbReference>
<comment type="similarity">
    <text evidence="1">Belongs to the Gfo/Idh/MocA family.</text>
</comment>
<keyword evidence="6" id="KW-1185">Reference proteome</keyword>
<proteinExistence type="inferred from homology"/>
<dbReference type="SUPFAM" id="SSF51735">
    <property type="entry name" value="NAD(P)-binding Rossmann-fold domains"/>
    <property type="match status" value="1"/>
</dbReference>
<dbReference type="NCBIfam" id="TIGR04380">
    <property type="entry name" value="myo_inos_iolG"/>
    <property type="match status" value="1"/>
</dbReference>
<dbReference type="Gene3D" id="3.40.50.720">
    <property type="entry name" value="NAD(P)-binding Rossmann-like Domain"/>
    <property type="match status" value="1"/>
</dbReference>
<name>A0A4P6JU03_KTERU</name>
<organism evidence="5 6">
    <name type="scientific">Ktedonosporobacter rubrisoli</name>
    <dbReference type="NCBI Taxonomy" id="2509675"/>
    <lineage>
        <taxon>Bacteria</taxon>
        <taxon>Bacillati</taxon>
        <taxon>Chloroflexota</taxon>
        <taxon>Ktedonobacteria</taxon>
        <taxon>Ktedonobacterales</taxon>
        <taxon>Ktedonosporobacteraceae</taxon>
        <taxon>Ktedonosporobacter</taxon>
    </lineage>
</organism>
<dbReference type="InterPro" id="IPR030827">
    <property type="entry name" value="Myo_inos_IolG"/>
</dbReference>
<evidence type="ECO:0000259" key="4">
    <source>
        <dbReference type="Pfam" id="PF02894"/>
    </source>
</evidence>
<feature type="domain" description="Gfo/Idh/MocA-like oxidoreductase N-terminal" evidence="3">
    <location>
        <begin position="5"/>
        <end position="125"/>
    </location>
</feature>
<reference evidence="5 6" key="1">
    <citation type="submission" date="2019-01" db="EMBL/GenBank/DDBJ databases">
        <title>Ktedonosporobacter rubrisoli SCAWS-G2.</title>
        <authorList>
            <person name="Huang Y."/>
            <person name="Yan B."/>
        </authorList>
    </citation>
    <scope>NUCLEOTIDE SEQUENCE [LARGE SCALE GENOMIC DNA]</scope>
    <source>
        <strain evidence="5 6">SCAWS-G2</strain>
    </source>
</reference>
<dbReference type="Gene3D" id="3.30.360.10">
    <property type="entry name" value="Dihydrodipicolinate Reductase, domain 2"/>
    <property type="match status" value="1"/>
</dbReference>
<dbReference type="Pfam" id="PF02894">
    <property type="entry name" value="GFO_IDH_MocA_C"/>
    <property type="match status" value="1"/>
</dbReference>
<dbReference type="Pfam" id="PF01408">
    <property type="entry name" value="GFO_IDH_MocA"/>
    <property type="match status" value="1"/>
</dbReference>
<evidence type="ECO:0000313" key="5">
    <source>
        <dbReference type="EMBL" id="QBD78803.1"/>
    </source>
</evidence>
<dbReference type="GO" id="GO:0000166">
    <property type="term" value="F:nucleotide binding"/>
    <property type="evidence" value="ECO:0007669"/>
    <property type="project" value="InterPro"/>
</dbReference>
<evidence type="ECO:0000259" key="3">
    <source>
        <dbReference type="Pfam" id="PF01408"/>
    </source>
</evidence>
<dbReference type="PANTHER" id="PTHR42840">
    <property type="entry name" value="NAD(P)-BINDING ROSSMANN-FOLD SUPERFAMILY PROTEIN-RELATED"/>
    <property type="match status" value="1"/>
</dbReference>
<gene>
    <name evidence="5" type="primary">iolG</name>
    <name evidence="5" type="ORF">EPA93_23570</name>
</gene>
<feature type="domain" description="Gfo/Idh/MocA-like oxidoreductase C-terminal" evidence="4">
    <location>
        <begin position="138"/>
        <end position="333"/>
    </location>
</feature>
<dbReference type="OrthoDB" id="9815825at2"/>
<dbReference type="RefSeq" id="WP_129889856.1">
    <property type="nucleotide sequence ID" value="NZ_CP035758.1"/>
</dbReference>
<keyword evidence="2 5" id="KW-0560">Oxidoreductase</keyword>
<evidence type="ECO:0000256" key="2">
    <source>
        <dbReference type="ARBA" id="ARBA00023002"/>
    </source>
</evidence>
<evidence type="ECO:0000313" key="6">
    <source>
        <dbReference type="Proteomes" id="UP000290365"/>
    </source>
</evidence>
<dbReference type="EC" id="1.1.1.18" evidence="5"/>
<dbReference type="SUPFAM" id="SSF55347">
    <property type="entry name" value="Glyceraldehyde-3-phosphate dehydrogenase-like, C-terminal domain"/>
    <property type="match status" value="1"/>
</dbReference>
<dbReference type="Proteomes" id="UP000290365">
    <property type="component" value="Chromosome"/>
</dbReference>
<evidence type="ECO:0000256" key="1">
    <source>
        <dbReference type="ARBA" id="ARBA00010928"/>
    </source>
</evidence>
<dbReference type="InterPro" id="IPR004104">
    <property type="entry name" value="Gfo/Idh/MocA-like_OxRdtase_C"/>
</dbReference>
<dbReference type="InterPro" id="IPR000683">
    <property type="entry name" value="Gfo/Idh/MocA-like_OxRdtase_N"/>
</dbReference>
<dbReference type="EMBL" id="CP035758">
    <property type="protein sequence ID" value="QBD78803.1"/>
    <property type="molecule type" value="Genomic_DNA"/>
</dbReference>
<protein>
    <submittedName>
        <fullName evidence="5">Inositol 2-dehydrogenase</fullName>
        <ecNumber evidence="5">1.1.1.18</ecNumber>
    </submittedName>
</protein>
<accession>A0A4P6JU03</accession>